<dbReference type="GO" id="GO:0004222">
    <property type="term" value="F:metalloendopeptidase activity"/>
    <property type="evidence" value="ECO:0007669"/>
    <property type="project" value="TreeGrafter"/>
</dbReference>
<protein>
    <submittedName>
        <fullName evidence="8">Peptidase M23</fullName>
    </submittedName>
</protein>
<accession>A0A223V6H3</accession>
<keyword evidence="5" id="KW-0378">Hydrolase</keyword>
<comment type="subcellular location">
    <subcellularLocation>
        <location evidence="2">Cell envelope</location>
    </subcellularLocation>
</comment>
<dbReference type="AlphaFoldDB" id="A0A223V6H3"/>
<name>A0A223V6H3_9FLAO</name>
<dbReference type="KEGG" id="marb:CJ263_09445"/>
<evidence type="ECO:0000313" key="9">
    <source>
        <dbReference type="Proteomes" id="UP000215244"/>
    </source>
</evidence>
<dbReference type="GO" id="GO:0046872">
    <property type="term" value="F:metal ion binding"/>
    <property type="evidence" value="ECO:0007669"/>
    <property type="project" value="UniProtKB-KW"/>
</dbReference>
<evidence type="ECO:0000256" key="3">
    <source>
        <dbReference type="ARBA" id="ARBA00022670"/>
    </source>
</evidence>
<dbReference type="Gene3D" id="2.70.70.10">
    <property type="entry name" value="Glucose Permease (Domain IIA)"/>
    <property type="match status" value="1"/>
</dbReference>
<evidence type="ECO:0000256" key="1">
    <source>
        <dbReference type="ARBA" id="ARBA00001947"/>
    </source>
</evidence>
<dbReference type="PROSITE" id="PS51257">
    <property type="entry name" value="PROKAR_LIPOPROTEIN"/>
    <property type="match status" value="1"/>
</dbReference>
<dbReference type="SUPFAM" id="SSF51261">
    <property type="entry name" value="Duplicated hybrid motif"/>
    <property type="match status" value="1"/>
</dbReference>
<dbReference type="PANTHER" id="PTHR21666">
    <property type="entry name" value="PEPTIDASE-RELATED"/>
    <property type="match status" value="1"/>
</dbReference>
<keyword evidence="6" id="KW-0862">Zinc</keyword>
<dbReference type="EMBL" id="CP022957">
    <property type="protein sequence ID" value="ASV30419.1"/>
    <property type="molecule type" value="Genomic_DNA"/>
</dbReference>
<dbReference type="InterPro" id="IPR000595">
    <property type="entry name" value="cNMP-bd_dom"/>
</dbReference>
<evidence type="ECO:0000256" key="7">
    <source>
        <dbReference type="ARBA" id="ARBA00023049"/>
    </source>
</evidence>
<dbReference type="PANTHER" id="PTHR21666:SF288">
    <property type="entry name" value="CELL DIVISION PROTEIN YTFB"/>
    <property type="match status" value="1"/>
</dbReference>
<dbReference type="RefSeq" id="WP_094997038.1">
    <property type="nucleotide sequence ID" value="NZ_BMJL01000002.1"/>
</dbReference>
<evidence type="ECO:0000256" key="2">
    <source>
        <dbReference type="ARBA" id="ARBA00004196"/>
    </source>
</evidence>
<gene>
    <name evidence="8" type="ORF">CJ263_09445</name>
</gene>
<dbReference type="InterPro" id="IPR016047">
    <property type="entry name" value="M23ase_b-sheet_dom"/>
</dbReference>
<dbReference type="OrthoDB" id="9810477at2"/>
<evidence type="ECO:0000256" key="6">
    <source>
        <dbReference type="ARBA" id="ARBA00022833"/>
    </source>
</evidence>
<dbReference type="InterPro" id="IPR045834">
    <property type="entry name" value="Csd3_N2"/>
</dbReference>
<keyword evidence="9" id="KW-1185">Reference proteome</keyword>
<dbReference type="Proteomes" id="UP000215244">
    <property type="component" value="Chromosome"/>
</dbReference>
<sequence length="428" mass="49926">MRKYWGIIFTLFFLGACKEEKVTVKHEELKISPVEDPVVTRFGFNFDEFNVHLDTIKYGDSFGELMLKNKVEYPKIATISEKYKDTFDVRRIRVGKPYLILKSKDTTEQAQVFIYENNPIDYTVVDLRDSVQVYKGKKKVKYVEREVSGIIETNLSEAILDQGIDYNVTHNLANVYAWTIDFSMLQKNDKFKVIYKEKYINDTVYAGAEPIDAAYFEHNGRPIYAFAYENDSLKRLVDYFDDEANNLRRTFLRMPVEFGRLSSRYNLKRRIRYYGYKVRPHKGTDYAAAIGTPILATADGTVTESTRRGGNGKYVKIRHNETYSTQYLHMKKQNVKKGQFVRQGDVIGWVGMTGNTGGPHVCYRFWKNGRQVDPLREELPQAEPLAEELRPDYYAYINPIKEQLDCIVYPEKIEEEDLLTLNEIDETK</sequence>
<evidence type="ECO:0000256" key="5">
    <source>
        <dbReference type="ARBA" id="ARBA00022801"/>
    </source>
</evidence>
<keyword evidence="7" id="KW-0482">Metalloprotease</keyword>
<dbReference type="Gene3D" id="3.10.450.350">
    <property type="match status" value="1"/>
</dbReference>
<dbReference type="Pfam" id="PF01551">
    <property type="entry name" value="Peptidase_M23"/>
    <property type="match status" value="1"/>
</dbReference>
<keyword evidence="4" id="KW-0479">Metal-binding</keyword>
<reference evidence="8 9" key="1">
    <citation type="submission" date="2017-08" db="EMBL/GenBank/DDBJ databases">
        <title>The complete genome sequence of Maribacter sp. B1, isolated from deep-sea sediment.</title>
        <authorList>
            <person name="Wu Y.-H."/>
            <person name="Cheng H."/>
            <person name="Xu X.-W."/>
        </authorList>
    </citation>
    <scope>NUCLEOTIDE SEQUENCE [LARGE SCALE GENOMIC DNA]</scope>
    <source>
        <strain evidence="8 9">B1</strain>
    </source>
</reference>
<evidence type="ECO:0000313" key="8">
    <source>
        <dbReference type="EMBL" id="ASV30419.1"/>
    </source>
</evidence>
<dbReference type="InterPro" id="IPR011055">
    <property type="entry name" value="Dup_hybrid_motif"/>
</dbReference>
<dbReference type="CDD" id="cd12797">
    <property type="entry name" value="M23_peptidase"/>
    <property type="match status" value="1"/>
</dbReference>
<dbReference type="Pfam" id="PF19425">
    <property type="entry name" value="Csd3_N2"/>
    <property type="match status" value="1"/>
</dbReference>
<dbReference type="InterPro" id="IPR050570">
    <property type="entry name" value="Cell_wall_metabolism_enzyme"/>
</dbReference>
<dbReference type="GO" id="GO:0006508">
    <property type="term" value="P:proteolysis"/>
    <property type="evidence" value="ECO:0007669"/>
    <property type="project" value="UniProtKB-KW"/>
</dbReference>
<evidence type="ECO:0000256" key="4">
    <source>
        <dbReference type="ARBA" id="ARBA00022723"/>
    </source>
</evidence>
<keyword evidence="3" id="KW-0645">Protease</keyword>
<proteinExistence type="predicted"/>
<comment type="cofactor">
    <cofactor evidence="1">
        <name>Zn(2+)</name>
        <dbReference type="ChEBI" id="CHEBI:29105"/>
    </cofactor>
</comment>
<dbReference type="PROSITE" id="PS50042">
    <property type="entry name" value="CNMP_BINDING_3"/>
    <property type="match status" value="1"/>
</dbReference>
<organism evidence="8 9">
    <name type="scientific">Maribacter cobaltidurans</name>
    <dbReference type="NCBI Taxonomy" id="1178778"/>
    <lineage>
        <taxon>Bacteria</taxon>
        <taxon>Pseudomonadati</taxon>
        <taxon>Bacteroidota</taxon>
        <taxon>Flavobacteriia</taxon>
        <taxon>Flavobacteriales</taxon>
        <taxon>Flavobacteriaceae</taxon>
        <taxon>Maribacter</taxon>
    </lineage>
</organism>
<dbReference type="GO" id="GO:0030313">
    <property type="term" value="C:cell envelope"/>
    <property type="evidence" value="ECO:0007669"/>
    <property type="project" value="UniProtKB-SubCell"/>
</dbReference>